<keyword evidence="2" id="KW-1185">Reference proteome</keyword>
<organism evidence="1 2">
    <name type="scientific">Eruca vesicaria subsp. sativa</name>
    <name type="common">Garden rocket</name>
    <name type="synonym">Eruca sativa</name>
    <dbReference type="NCBI Taxonomy" id="29727"/>
    <lineage>
        <taxon>Eukaryota</taxon>
        <taxon>Viridiplantae</taxon>
        <taxon>Streptophyta</taxon>
        <taxon>Embryophyta</taxon>
        <taxon>Tracheophyta</taxon>
        <taxon>Spermatophyta</taxon>
        <taxon>Magnoliopsida</taxon>
        <taxon>eudicotyledons</taxon>
        <taxon>Gunneridae</taxon>
        <taxon>Pentapetalae</taxon>
        <taxon>rosids</taxon>
        <taxon>malvids</taxon>
        <taxon>Brassicales</taxon>
        <taxon>Brassicaceae</taxon>
        <taxon>Brassiceae</taxon>
        <taxon>Eruca</taxon>
    </lineage>
</organism>
<gene>
    <name evidence="1" type="ORF">ERUC_LOCUS44521</name>
</gene>
<dbReference type="Gene3D" id="3.30.530.20">
    <property type="match status" value="1"/>
</dbReference>
<protein>
    <submittedName>
        <fullName evidence="1">Uncharacterized protein</fullName>
    </submittedName>
</protein>
<comment type="caution">
    <text evidence="1">The sequence shown here is derived from an EMBL/GenBank/DDBJ whole genome shotgun (WGS) entry which is preliminary data.</text>
</comment>
<dbReference type="AlphaFoldDB" id="A0ABC8M6X0"/>
<dbReference type="EMBL" id="CAKOAT010978487">
    <property type="protein sequence ID" value="CAH8392038.1"/>
    <property type="molecule type" value="Genomic_DNA"/>
</dbReference>
<dbReference type="SUPFAM" id="SSF55961">
    <property type="entry name" value="Bet v1-like"/>
    <property type="match status" value="1"/>
</dbReference>
<dbReference type="PANTHER" id="PTHR19308:SF37">
    <property type="entry name" value="POLYKETIDE CYCLASE_DEHYDRASE AND LIPID TRANSPORT SUPERFAMILY PROTEIN"/>
    <property type="match status" value="1"/>
</dbReference>
<dbReference type="PANTHER" id="PTHR19308">
    <property type="entry name" value="PHOSPHATIDYLCHOLINE TRANSFER PROTEIN"/>
    <property type="match status" value="1"/>
</dbReference>
<dbReference type="InterPro" id="IPR023393">
    <property type="entry name" value="START-like_dom_sf"/>
</dbReference>
<sequence length="135" mass="15825">MSTDDLVKLFPSRIRRRFSRGLTRKPMALIKKLRKVFPLFCSDREYVIGRRIWNCGETYYCVTKGVSVPCLPRNNKQKRVDLFYTSWCIGPVESRRDDGVTNMGIPREIAKLGVRRGMWGAVKKMELQFCLKLQF</sequence>
<evidence type="ECO:0000313" key="1">
    <source>
        <dbReference type="EMBL" id="CAH8392038.1"/>
    </source>
</evidence>
<name>A0ABC8M6X0_ERUVS</name>
<dbReference type="Proteomes" id="UP001642260">
    <property type="component" value="Unassembled WGS sequence"/>
</dbReference>
<reference evidence="1 2" key="1">
    <citation type="submission" date="2022-03" db="EMBL/GenBank/DDBJ databases">
        <authorList>
            <person name="Macdonald S."/>
            <person name="Ahmed S."/>
            <person name="Newling K."/>
        </authorList>
    </citation>
    <scope>NUCLEOTIDE SEQUENCE [LARGE SCALE GENOMIC DNA]</scope>
</reference>
<dbReference type="InterPro" id="IPR051213">
    <property type="entry name" value="START_lipid_transfer"/>
</dbReference>
<proteinExistence type="predicted"/>
<evidence type="ECO:0000313" key="2">
    <source>
        <dbReference type="Proteomes" id="UP001642260"/>
    </source>
</evidence>
<accession>A0ABC8M6X0</accession>